<evidence type="ECO:0000256" key="5">
    <source>
        <dbReference type="ARBA" id="ARBA00022807"/>
    </source>
</evidence>
<dbReference type="GO" id="GO:0006508">
    <property type="term" value="P:proteolysis"/>
    <property type="evidence" value="ECO:0007669"/>
    <property type="project" value="UniProtKB-KW"/>
</dbReference>
<dbReference type="OrthoDB" id="10253408at2759"/>
<evidence type="ECO:0000313" key="11">
    <source>
        <dbReference type="Proteomes" id="UP000886595"/>
    </source>
</evidence>
<comment type="similarity">
    <text evidence="1">Belongs to the peptidase C1 family.</text>
</comment>
<dbReference type="PROSITE" id="PS00640">
    <property type="entry name" value="THIOL_PROTEASE_ASN"/>
    <property type="match status" value="1"/>
</dbReference>
<keyword evidence="4" id="KW-0378">Hydrolase</keyword>
<keyword evidence="11" id="KW-1185">Reference proteome</keyword>
<dbReference type="SMART" id="SM00848">
    <property type="entry name" value="Inhibitor_I29"/>
    <property type="match status" value="1"/>
</dbReference>
<name>A0A8X7WB67_BRACI</name>
<keyword evidence="3 7" id="KW-0732">Signal</keyword>
<dbReference type="SUPFAM" id="SSF54001">
    <property type="entry name" value="Cysteine proteinases"/>
    <property type="match status" value="1"/>
</dbReference>
<evidence type="ECO:0000256" key="6">
    <source>
        <dbReference type="ARBA" id="ARBA00023157"/>
    </source>
</evidence>
<dbReference type="EMBL" id="JAAMPC010000002">
    <property type="protein sequence ID" value="KAG2326736.1"/>
    <property type="molecule type" value="Genomic_DNA"/>
</dbReference>
<keyword evidence="2" id="KW-0645">Protease</keyword>
<evidence type="ECO:0000256" key="7">
    <source>
        <dbReference type="SAM" id="SignalP"/>
    </source>
</evidence>
<evidence type="ECO:0000256" key="1">
    <source>
        <dbReference type="ARBA" id="ARBA00008455"/>
    </source>
</evidence>
<evidence type="ECO:0000256" key="3">
    <source>
        <dbReference type="ARBA" id="ARBA00022729"/>
    </source>
</evidence>
<dbReference type="GO" id="GO:0008234">
    <property type="term" value="F:cysteine-type peptidase activity"/>
    <property type="evidence" value="ECO:0007669"/>
    <property type="project" value="UniProtKB-KW"/>
</dbReference>
<dbReference type="Gene3D" id="3.90.70.10">
    <property type="entry name" value="Cysteine proteinases"/>
    <property type="match status" value="1"/>
</dbReference>
<dbReference type="SMART" id="SM00645">
    <property type="entry name" value="Pept_C1"/>
    <property type="match status" value="1"/>
</dbReference>
<proteinExistence type="inferred from homology"/>
<sequence>MVLRVSYVLVVLTIVSMDHRICQATSRVDFQDLSIADYFEQWRIQLEVFKKNLEYIEDFNTKANQSYKLGVDAFTDMTNEEFLATHTGLSGINVISPSEVVHETMSSWKWNASKNIAESKDWRMEGAVTPVKQQGDCSSCWAFSAIAAVEGLGKITRGNLISLSEQQLINCDGTNNGCRGGRMEKAFTYIVEYGGISSEEAYPYEERDGFCQFHYDPAMQIKGFEYVPPNNERALLEAVSRQPVSVGIAAKVDSIVRYSGGVYDGPDCGTTITHGVTLVGYGTSPEGIKYWLAKNSWGASWGENGYIRLRRDVEWPEGMCGLAQYASYPVVD</sequence>
<dbReference type="Pfam" id="PF08246">
    <property type="entry name" value="Inhibitor_I29"/>
    <property type="match status" value="1"/>
</dbReference>
<dbReference type="PROSITE" id="PS00639">
    <property type="entry name" value="THIOL_PROTEASE_HIS"/>
    <property type="match status" value="1"/>
</dbReference>
<gene>
    <name evidence="10" type="ORF">Bca52824_009464</name>
</gene>
<dbReference type="PRINTS" id="PR00705">
    <property type="entry name" value="PAPAIN"/>
</dbReference>
<evidence type="ECO:0000256" key="2">
    <source>
        <dbReference type="ARBA" id="ARBA00022670"/>
    </source>
</evidence>
<feature type="domain" description="Peptidase C1A papain C-terminal" evidence="8">
    <location>
        <begin position="116"/>
        <end position="330"/>
    </location>
</feature>
<accession>A0A8X7WB67</accession>
<dbReference type="FunFam" id="3.90.70.10:FF:000067">
    <property type="entry name" value="Senescence-specific cysteine protease"/>
    <property type="match status" value="1"/>
</dbReference>
<evidence type="ECO:0000259" key="8">
    <source>
        <dbReference type="SMART" id="SM00645"/>
    </source>
</evidence>
<feature type="signal peptide" evidence="7">
    <location>
        <begin position="1"/>
        <end position="24"/>
    </location>
</feature>
<dbReference type="InterPro" id="IPR013201">
    <property type="entry name" value="Prot_inhib_I29"/>
</dbReference>
<keyword evidence="5" id="KW-0788">Thiol protease</keyword>
<dbReference type="Proteomes" id="UP000886595">
    <property type="component" value="Unassembled WGS sequence"/>
</dbReference>
<dbReference type="InterPro" id="IPR025661">
    <property type="entry name" value="Pept_asp_AS"/>
</dbReference>
<dbReference type="InterPro" id="IPR039417">
    <property type="entry name" value="Peptidase_C1A_papain-like"/>
</dbReference>
<dbReference type="PANTHER" id="PTHR12411">
    <property type="entry name" value="CYSTEINE PROTEASE FAMILY C1-RELATED"/>
    <property type="match status" value="1"/>
</dbReference>
<feature type="domain" description="Cathepsin propeptide inhibitor" evidence="9">
    <location>
        <begin position="39"/>
        <end position="82"/>
    </location>
</feature>
<comment type="caution">
    <text evidence="10">The sequence shown here is derived from an EMBL/GenBank/DDBJ whole genome shotgun (WGS) entry which is preliminary data.</text>
</comment>
<feature type="chain" id="PRO_5036454209" evidence="7">
    <location>
        <begin position="25"/>
        <end position="332"/>
    </location>
</feature>
<evidence type="ECO:0000259" key="9">
    <source>
        <dbReference type="SMART" id="SM00848"/>
    </source>
</evidence>
<evidence type="ECO:0000256" key="4">
    <source>
        <dbReference type="ARBA" id="ARBA00022801"/>
    </source>
</evidence>
<protein>
    <submittedName>
        <fullName evidence="10">Uncharacterized protein</fullName>
    </submittedName>
</protein>
<keyword evidence="6" id="KW-1015">Disulfide bond</keyword>
<organism evidence="10 11">
    <name type="scientific">Brassica carinata</name>
    <name type="common">Ethiopian mustard</name>
    <name type="synonym">Abyssinian cabbage</name>
    <dbReference type="NCBI Taxonomy" id="52824"/>
    <lineage>
        <taxon>Eukaryota</taxon>
        <taxon>Viridiplantae</taxon>
        <taxon>Streptophyta</taxon>
        <taxon>Embryophyta</taxon>
        <taxon>Tracheophyta</taxon>
        <taxon>Spermatophyta</taxon>
        <taxon>Magnoliopsida</taxon>
        <taxon>eudicotyledons</taxon>
        <taxon>Gunneridae</taxon>
        <taxon>Pentapetalae</taxon>
        <taxon>rosids</taxon>
        <taxon>malvids</taxon>
        <taxon>Brassicales</taxon>
        <taxon>Brassicaceae</taxon>
        <taxon>Brassiceae</taxon>
        <taxon>Brassica</taxon>
    </lineage>
</organism>
<dbReference type="InterPro" id="IPR025660">
    <property type="entry name" value="Pept_his_AS"/>
</dbReference>
<dbReference type="Pfam" id="PF00112">
    <property type="entry name" value="Peptidase_C1"/>
    <property type="match status" value="1"/>
</dbReference>
<dbReference type="AlphaFoldDB" id="A0A8X7WB67"/>
<reference evidence="10 11" key="1">
    <citation type="submission" date="2020-02" db="EMBL/GenBank/DDBJ databases">
        <authorList>
            <person name="Ma Q."/>
            <person name="Huang Y."/>
            <person name="Song X."/>
            <person name="Pei D."/>
        </authorList>
    </citation>
    <scope>NUCLEOTIDE SEQUENCE [LARGE SCALE GENOMIC DNA]</scope>
    <source>
        <strain evidence="10">Sxm20200214</strain>
        <tissue evidence="10">Leaf</tissue>
    </source>
</reference>
<dbReference type="InterPro" id="IPR013128">
    <property type="entry name" value="Peptidase_C1A"/>
</dbReference>
<dbReference type="CDD" id="cd02248">
    <property type="entry name" value="Peptidase_C1A"/>
    <property type="match status" value="1"/>
</dbReference>
<dbReference type="InterPro" id="IPR038765">
    <property type="entry name" value="Papain-like_cys_pep_sf"/>
</dbReference>
<dbReference type="InterPro" id="IPR000668">
    <property type="entry name" value="Peptidase_C1A_C"/>
</dbReference>
<evidence type="ECO:0000313" key="10">
    <source>
        <dbReference type="EMBL" id="KAG2326736.1"/>
    </source>
</evidence>